<keyword evidence="2" id="KW-0255">Endonuclease</keyword>
<accession>A0A678ZJY8</accession>
<keyword evidence="3" id="KW-1185">Reference proteome</keyword>
<dbReference type="Gene3D" id="3.90.75.20">
    <property type="match status" value="1"/>
</dbReference>
<evidence type="ECO:0000313" key="2">
    <source>
        <dbReference type="EMBL" id="AZV02184.1"/>
    </source>
</evidence>
<evidence type="ECO:0000313" key="3">
    <source>
        <dbReference type="Proteomes" id="UP000430872"/>
    </source>
</evidence>
<name>A0A678ZJY8_9CAUD</name>
<proteinExistence type="predicted"/>
<feature type="domain" description="HNH nuclease" evidence="1">
    <location>
        <begin position="55"/>
        <end position="98"/>
    </location>
</feature>
<gene>
    <name evidence="2" type="ORF">Arno162_144</name>
</gene>
<evidence type="ECO:0000259" key="1">
    <source>
        <dbReference type="Pfam" id="PF13392"/>
    </source>
</evidence>
<dbReference type="InterPro" id="IPR016177">
    <property type="entry name" value="DNA-bd_dom_sf"/>
</dbReference>
<reference evidence="2 3" key="1">
    <citation type="submission" date="2018-12" db="EMBL/GenBank/DDBJ databases">
        <authorList>
            <person name="Shneider M.M."/>
            <person name="Kabilov M.R."/>
            <person name="Miroshnikov K.A."/>
        </authorList>
    </citation>
    <scope>NUCLEOTIDE SEQUENCE [LARGE SCALE GENOMIC DNA]</scope>
</reference>
<dbReference type="EMBL" id="MK290737">
    <property type="protein sequence ID" value="AZV02184.1"/>
    <property type="molecule type" value="Genomic_DNA"/>
</dbReference>
<keyword evidence="2" id="KW-0378">Hydrolase</keyword>
<dbReference type="InterPro" id="IPR044925">
    <property type="entry name" value="His-Me_finger_sf"/>
</dbReference>
<dbReference type="GO" id="GO:0003677">
    <property type="term" value="F:DNA binding"/>
    <property type="evidence" value="ECO:0007669"/>
    <property type="project" value="InterPro"/>
</dbReference>
<sequence>MQSLDILKENLIYNPKTGHFFWKKTLCSTAIAGRRAGHSAAHGYRAIQVCGKKVYEHDAAWLIINGEIPDGFEIDHKNLVKTDNRLCNLRLVSKAQNQHNRSMNKNNTSGIKGVSFCKQTGMYKARVTCKGKCIHVGRYKTIDEAEKAVKLKRNELHGEFSNHG</sequence>
<organism evidence="2 3">
    <name type="scientific">Pectobacterium phage Arno162</name>
    <dbReference type="NCBI Taxonomy" id="2500577"/>
    <lineage>
        <taxon>Viruses</taxon>
        <taxon>Duplodnaviria</taxon>
        <taxon>Heunggongvirae</taxon>
        <taxon>Uroviricota</taxon>
        <taxon>Caudoviricetes</taxon>
        <taxon>Andersonviridae</taxon>
        <taxon>Andersonviridae incertae sedis</taxon>
        <taxon>Arnovirus</taxon>
        <taxon>Arnovirus arno162</taxon>
    </lineage>
</organism>
<dbReference type="Pfam" id="PF13392">
    <property type="entry name" value="HNH_3"/>
    <property type="match status" value="1"/>
</dbReference>
<dbReference type="InterPro" id="IPR003615">
    <property type="entry name" value="HNH_nuc"/>
</dbReference>
<dbReference type="SUPFAM" id="SSF54171">
    <property type="entry name" value="DNA-binding domain"/>
    <property type="match status" value="1"/>
</dbReference>
<dbReference type="SUPFAM" id="SSF54060">
    <property type="entry name" value="His-Me finger endonucleases"/>
    <property type="match status" value="1"/>
</dbReference>
<protein>
    <submittedName>
        <fullName evidence="2">Homing endonuclease</fullName>
    </submittedName>
</protein>
<dbReference type="Proteomes" id="UP000430872">
    <property type="component" value="Segment"/>
</dbReference>
<keyword evidence="2" id="KW-0540">Nuclease</keyword>
<dbReference type="GO" id="GO:0004519">
    <property type="term" value="F:endonuclease activity"/>
    <property type="evidence" value="ECO:0007669"/>
    <property type="project" value="UniProtKB-KW"/>
</dbReference>